<dbReference type="InterPro" id="IPR001977">
    <property type="entry name" value="Depp_CoAkinase"/>
</dbReference>
<dbReference type="AlphaFoldDB" id="A0A2K8QRV1"/>
<dbReference type="PANTHER" id="PTHR10695:SF46">
    <property type="entry name" value="BIFUNCTIONAL COENZYME A SYNTHASE-RELATED"/>
    <property type="match status" value="1"/>
</dbReference>
<keyword evidence="2 8" id="KW-0963">Cytoplasm</keyword>
<organism evidence="10 11">
    <name type="scientific">Dickeya fangzhongdai</name>
    <dbReference type="NCBI Taxonomy" id="1778540"/>
    <lineage>
        <taxon>Bacteria</taxon>
        <taxon>Pseudomonadati</taxon>
        <taxon>Pseudomonadota</taxon>
        <taxon>Gammaproteobacteria</taxon>
        <taxon>Enterobacterales</taxon>
        <taxon>Pectobacteriaceae</taxon>
        <taxon>Dickeya</taxon>
    </lineage>
</organism>
<evidence type="ECO:0000256" key="2">
    <source>
        <dbReference type="ARBA" id="ARBA00022490"/>
    </source>
</evidence>
<dbReference type="Proteomes" id="UP000231901">
    <property type="component" value="Chromosome"/>
</dbReference>
<sequence>MAYIVALTGGIGSGKSTVAQGFAALGASIVDADIIARQVVSPGQPALTAIVEHFGREILQPDGALNRSALRERIFSSPEDKRWLNALLHPLIHQETRRQLAAVTTPYALWVVPLLVENQLQEQAQRILVVDVPLETQLQRTMARDGVSRAQAQNILASQASREQRLACADDIIDNNSNPSVLAPRIAALHQHYLALATSATDRTTHNE</sequence>
<dbReference type="GO" id="GO:0015937">
    <property type="term" value="P:coenzyme A biosynthetic process"/>
    <property type="evidence" value="ECO:0007669"/>
    <property type="project" value="UniProtKB-UniRule"/>
</dbReference>
<comment type="similarity">
    <text evidence="1 8">Belongs to the CoaE family.</text>
</comment>
<evidence type="ECO:0000256" key="9">
    <source>
        <dbReference type="NCBIfam" id="TIGR00152"/>
    </source>
</evidence>
<name>A0A2K8QRV1_9GAMM</name>
<dbReference type="SUPFAM" id="SSF52540">
    <property type="entry name" value="P-loop containing nucleoside triphosphate hydrolases"/>
    <property type="match status" value="1"/>
</dbReference>
<accession>A0A2K8QRV1</accession>
<evidence type="ECO:0000313" key="10">
    <source>
        <dbReference type="EMBL" id="ATZ95835.1"/>
    </source>
</evidence>
<evidence type="ECO:0000256" key="7">
    <source>
        <dbReference type="ARBA" id="ARBA00022993"/>
    </source>
</evidence>
<comment type="function">
    <text evidence="8">Catalyzes the phosphorylation of the 3'-hydroxyl group of dephosphocoenzyme A to form coenzyme A.</text>
</comment>
<dbReference type="KEGG" id="dfn:CVE23_18795"/>
<evidence type="ECO:0000256" key="3">
    <source>
        <dbReference type="ARBA" id="ARBA00022679"/>
    </source>
</evidence>
<reference evidence="11" key="1">
    <citation type="journal article" date="2018" name="Genome Announc.">
        <title>Complete genome sequence of a Dickeya fangzhongdai type strain causing bleeding canker of pear tree trunks.</title>
        <authorList>
            <person name="Zhao Y."/>
            <person name="Tian Y."/>
            <person name="Li X."/>
            <person name="Hu B."/>
        </authorList>
    </citation>
    <scope>NUCLEOTIDE SEQUENCE [LARGE SCALE GENOMIC DNA]</scope>
    <source>
        <strain evidence="11">DSM 101947</strain>
    </source>
</reference>
<dbReference type="PANTHER" id="PTHR10695">
    <property type="entry name" value="DEPHOSPHO-COA KINASE-RELATED"/>
    <property type="match status" value="1"/>
</dbReference>
<keyword evidence="5 8" id="KW-0418">Kinase</keyword>
<dbReference type="HAMAP" id="MF_00376">
    <property type="entry name" value="Dephospho_CoA_kinase"/>
    <property type="match status" value="1"/>
</dbReference>
<dbReference type="UniPathway" id="UPA00241">
    <property type="reaction ID" value="UER00356"/>
</dbReference>
<dbReference type="EC" id="2.7.1.24" evidence="8 9"/>
<keyword evidence="4 8" id="KW-0547">Nucleotide-binding</keyword>
<dbReference type="CDD" id="cd02022">
    <property type="entry name" value="DPCK"/>
    <property type="match status" value="1"/>
</dbReference>
<keyword evidence="11" id="KW-1185">Reference proteome</keyword>
<evidence type="ECO:0000256" key="5">
    <source>
        <dbReference type="ARBA" id="ARBA00022777"/>
    </source>
</evidence>
<dbReference type="PROSITE" id="PS51219">
    <property type="entry name" value="DPCK"/>
    <property type="match status" value="1"/>
</dbReference>
<dbReference type="NCBIfam" id="TIGR00152">
    <property type="entry name" value="dephospho-CoA kinase"/>
    <property type="match status" value="1"/>
</dbReference>
<dbReference type="GeneID" id="66566365"/>
<evidence type="ECO:0000256" key="1">
    <source>
        <dbReference type="ARBA" id="ARBA00009018"/>
    </source>
</evidence>
<evidence type="ECO:0000256" key="4">
    <source>
        <dbReference type="ARBA" id="ARBA00022741"/>
    </source>
</evidence>
<proteinExistence type="inferred from homology"/>
<dbReference type="FunFam" id="3.40.50.300:FF:000518">
    <property type="entry name" value="Dephospho-CoA kinase"/>
    <property type="match status" value="1"/>
</dbReference>
<comment type="subcellular location">
    <subcellularLocation>
        <location evidence="8">Cytoplasm</location>
    </subcellularLocation>
</comment>
<gene>
    <name evidence="8" type="primary">coaE</name>
    <name evidence="10" type="ORF">CVE23_18795</name>
</gene>
<dbReference type="Gene3D" id="3.40.50.300">
    <property type="entry name" value="P-loop containing nucleotide triphosphate hydrolases"/>
    <property type="match status" value="1"/>
</dbReference>
<evidence type="ECO:0000256" key="6">
    <source>
        <dbReference type="ARBA" id="ARBA00022840"/>
    </source>
</evidence>
<dbReference type="GO" id="GO:0005737">
    <property type="term" value="C:cytoplasm"/>
    <property type="evidence" value="ECO:0007669"/>
    <property type="project" value="UniProtKB-SubCell"/>
</dbReference>
<evidence type="ECO:0000256" key="8">
    <source>
        <dbReference type="HAMAP-Rule" id="MF_00376"/>
    </source>
</evidence>
<dbReference type="GO" id="GO:0004140">
    <property type="term" value="F:dephospho-CoA kinase activity"/>
    <property type="evidence" value="ECO:0007669"/>
    <property type="project" value="UniProtKB-UniRule"/>
</dbReference>
<keyword evidence="6 8" id="KW-0067">ATP-binding</keyword>
<dbReference type="EMBL" id="CP025003">
    <property type="protein sequence ID" value="ATZ95835.1"/>
    <property type="molecule type" value="Genomic_DNA"/>
</dbReference>
<feature type="binding site" evidence="8">
    <location>
        <begin position="12"/>
        <end position="17"/>
    </location>
    <ligand>
        <name>ATP</name>
        <dbReference type="ChEBI" id="CHEBI:30616"/>
    </ligand>
</feature>
<comment type="catalytic activity">
    <reaction evidence="8">
        <text>3'-dephospho-CoA + ATP = ADP + CoA + H(+)</text>
        <dbReference type="Rhea" id="RHEA:18245"/>
        <dbReference type="ChEBI" id="CHEBI:15378"/>
        <dbReference type="ChEBI" id="CHEBI:30616"/>
        <dbReference type="ChEBI" id="CHEBI:57287"/>
        <dbReference type="ChEBI" id="CHEBI:57328"/>
        <dbReference type="ChEBI" id="CHEBI:456216"/>
        <dbReference type="EC" id="2.7.1.24"/>
    </reaction>
</comment>
<dbReference type="InterPro" id="IPR027417">
    <property type="entry name" value="P-loop_NTPase"/>
</dbReference>
<dbReference type="RefSeq" id="WP_100850145.1">
    <property type="nucleotide sequence ID" value="NZ_BMJF01000005.1"/>
</dbReference>
<keyword evidence="7 8" id="KW-0173">Coenzyme A biosynthesis</keyword>
<keyword evidence="3 8" id="KW-0808">Transferase</keyword>
<dbReference type="Pfam" id="PF01121">
    <property type="entry name" value="CoaE"/>
    <property type="match status" value="1"/>
</dbReference>
<evidence type="ECO:0000313" key="11">
    <source>
        <dbReference type="Proteomes" id="UP000231901"/>
    </source>
</evidence>
<comment type="pathway">
    <text evidence="8">Cofactor biosynthesis; coenzyme A biosynthesis; CoA from (R)-pantothenate: step 5/5.</text>
</comment>
<protein>
    <recommendedName>
        <fullName evidence="8 9">Dephospho-CoA kinase</fullName>
        <ecNumber evidence="8 9">2.7.1.24</ecNumber>
    </recommendedName>
    <alternativeName>
        <fullName evidence="8">Dephosphocoenzyme A kinase</fullName>
    </alternativeName>
</protein>
<dbReference type="GO" id="GO:0005524">
    <property type="term" value="F:ATP binding"/>
    <property type="evidence" value="ECO:0007669"/>
    <property type="project" value="UniProtKB-UniRule"/>
</dbReference>